<feature type="region of interest" description="Disordered" evidence="2">
    <location>
        <begin position="435"/>
        <end position="454"/>
    </location>
</feature>
<dbReference type="GeneID" id="34520103"/>
<feature type="compositionally biased region" description="Polar residues" evidence="2">
    <location>
        <begin position="1"/>
        <end position="22"/>
    </location>
</feature>
<gene>
    <name evidence="5" type="ORF">KUCA_T00002689001</name>
</gene>
<reference evidence="5" key="1">
    <citation type="submission" date="2013-12" db="EMBL/GenBank/DDBJ databases">
        <authorList>
            <person name="Genoscope - CEA"/>
        </authorList>
    </citation>
    <scope>NUCLEOTIDE SEQUENCE</scope>
    <source>
        <strain evidence="5">CBS 1993</strain>
    </source>
</reference>
<dbReference type="HOGENOM" id="CLU_032653_0_0_1"/>
<keyword evidence="6" id="KW-1185">Reference proteome</keyword>
<feature type="compositionally biased region" description="Basic and acidic residues" evidence="2">
    <location>
        <begin position="445"/>
        <end position="454"/>
    </location>
</feature>
<dbReference type="GO" id="GO:0005737">
    <property type="term" value="C:cytoplasm"/>
    <property type="evidence" value="ECO:0007669"/>
    <property type="project" value="TreeGrafter"/>
</dbReference>
<name>W6MW03_9ASCO</name>
<keyword evidence="3" id="KW-0472">Membrane</keyword>
<evidence type="ECO:0000256" key="1">
    <source>
        <dbReference type="PROSITE-ProRule" id="PRU00175"/>
    </source>
</evidence>
<feature type="region of interest" description="Disordered" evidence="2">
    <location>
        <begin position="1"/>
        <end position="24"/>
    </location>
</feature>
<dbReference type="InterPro" id="IPR001841">
    <property type="entry name" value="Znf_RING"/>
</dbReference>
<accession>W6MW03</accession>
<evidence type="ECO:0000259" key="4">
    <source>
        <dbReference type="PROSITE" id="PS50089"/>
    </source>
</evidence>
<evidence type="ECO:0000256" key="3">
    <source>
        <dbReference type="SAM" id="Phobius"/>
    </source>
</evidence>
<dbReference type="GO" id="GO:0006511">
    <property type="term" value="P:ubiquitin-dependent protein catabolic process"/>
    <property type="evidence" value="ECO:0007669"/>
    <property type="project" value="TreeGrafter"/>
</dbReference>
<feature type="compositionally biased region" description="Gly residues" evidence="2">
    <location>
        <begin position="353"/>
        <end position="363"/>
    </location>
</feature>
<evidence type="ECO:0000313" key="6">
    <source>
        <dbReference type="Proteomes" id="UP000019384"/>
    </source>
</evidence>
<evidence type="ECO:0000313" key="5">
    <source>
        <dbReference type="EMBL" id="CDK26715.1"/>
    </source>
</evidence>
<keyword evidence="1" id="KW-0479">Metal-binding</keyword>
<dbReference type="PROSITE" id="PS50089">
    <property type="entry name" value="ZF_RING_2"/>
    <property type="match status" value="1"/>
</dbReference>
<keyword evidence="3" id="KW-0812">Transmembrane</keyword>
<dbReference type="Proteomes" id="UP000019384">
    <property type="component" value="Unassembled WGS sequence"/>
</dbReference>
<proteinExistence type="predicted"/>
<evidence type="ECO:0000256" key="2">
    <source>
        <dbReference type="SAM" id="MobiDB-lite"/>
    </source>
</evidence>
<dbReference type="PANTHER" id="PTHR22765:SF416">
    <property type="entry name" value="E3 UBIQUITIN-PROTEIN LIGASE GODZILLA"/>
    <property type="match status" value="1"/>
</dbReference>
<dbReference type="RefSeq" id="XP_022458715.1">
    <property type="nucleotide sequence ID" value="XM_022602962.1"/>
</dbReference>
<dbReference type="SUPFAM" id="SSF57850">
    <property type="entry name" value="RING/U-box"/>
    <property type="match status" value="1"/>
</dbReference>
<dbReference type="Pfam" id="PF13639">
    <property type="entry name" value="zf-RING_2"/>
    <property type="match status" value="1"/>
</dbReference>
<dbReference type="STRING" id="1382522.W6MW03"/>
<sequence length="467" mass="52033">MVSSSTTSIQTGLPQPTSTGSNPDGFIGNKPSTVLFFVALCIGVCIAVLFMFFTMRYFVRSRFGMYVPVSAYNLGNRTGPVFASGRNAFAFFTPVQDLHFGDVTYIPQNAAESNAYAFLINNGRRFRKKFRLTKQQVDDLFPVKTYHEWVNGGQEEDAANRKQNVIVCEEAEVPDTAPVEITGASEHTETTPSSSAEGHSHEAEVELEEIDLTEASVAKKGAEPPREQQAHFTSGICAICIDTLEDDDQVRGLICGHVYHSECIDPWLINRRASCPMCKRDYYIHDENEADVPNDSDSLQNIYFPRTTSYRAQNLLAALQSLRTPDAPTASAENTPQENEQGDEMVDLADAGGQTGSGNGGTTNTGPSSGASPRSHPFNPADIVDLDVEAQRRVEEKSKWYHWIFWRLMGITPVDLFNHYVVDVYERRRYERRSNQARNANHEAGGSHEQNDVTMHDLRESFVHSLV</sequence>
<dbReference type="GO" id="GO:0008270">
    <property type="term" value="F:zinc ion binding"/>
    <property type="evidence" value="ECO:0007669"/>
    <property type="project" value="UniProtKB-KW"/>
</dbReference>
<feature type="compositionally biased region" description="Low complexity" evidence="2">
    <location>
        <begin position="364"/>
        <end position="373"/>
    </location>
</feature>
<dbReference type="OrthoDB" id="8062037at2759"/>
<protein>
    <recommendedName>
        <fullName evidence="4">RING-type domain-containing protein</fullName>
    </recommendedName>
</protein>
<feature type="domain" description="RING-type" evidence="4">
    <location>
        <begin position="237"/>
        <end position="279"/>
    </location>
</feature>
<dbReference type="InterPro" id="IPR013083">
    <property type="entry name" value="Znf_RING/FYVE/PHD"/>
</dbReference>
<dbReference type="AlphaFoldDB" id="W6MW03"/>
<keyword evidence="3" id="KW-1133">Transmembrane helix</keyword>
<dbReference type="PANTHER" id="PTHR22765">
    <property type="entry name" value="RING FINGER AND PROTEASE ASSOCIATED DOMAIN-CONTAINING"/>
    <property type="match status" value="1"/>
</dbReference>
<feature type="region of interest" description="Disordered" evidence="2">
    <location>
        <begin position="348"/>
        <end position="381"/>
    </location>
</feature>
<reference evidence="5" key="2">
    <citation type="submission" date="2014-02" db="EMBL/GenBank/DDBJ databases">
        <title>Complete DNA sequence of /Kuraishia capsulata/ illustrates novel genomic features among budding yeasts (/Saccharomycotina/).</title>
        <authorList>
            <person name="Morales L."/>
            <person name="Noel B."/>
            <person name="Porcel B."/>
            <person name="Marcet-Houben M."/>
            <person name="Hullo M-F."/>
            <person name="Sacerdot C."/>
            <person name="Tekaia F."/>
            <person name="Leh-Louis V."/>
            <person name="Despons L."/>
            <person name="Khanna V."/>
            <person name="Aury J-M."/>
            <person name="Barbe V."/>
            <person name="Couloux A."/>
            <person name="Labadie K."/>
            <person name="Pelletier E."/>
            <person name="Souciet J-L."/>
            <person name="Boekhout T."/>
            <person name="Gabaldon T."/>
            <person name="Wincker P."/>
            <person name="Dujon B."/>
        </authorList>
    </citation>
    <scope>NUCLEOTIDE SEQUENCE</scope>
    <source>
        <strain evidence="5">CBS 1993</strain>
    </source>
</reference>
<dbReference type="Gene3D" id="3.30.40.10">
    <property type="entry name" value="Zinc/RING finger domain, C3HC4 (zinc finger)"/>
    <property type="match status" value="1"/>
</dbReference>
<organism evidence="5 6">
    <name type="scientific">Kuraishia capsulata CBS 1993</name>
    <dbReference type="NCBI Taxonomy" id="1382522"/>
    <lineage>
        <taxon>Eukaryota</taxon>
        <taxon>Fungi</taxon>
        <taxon>Dikarya</taxon>
        <taxon>Ascomycota</taxon>
        <taxon>Saccharomycotina</taxon>
        <taxon>Pichiomycetes</taxon>
        <taxon>Pichiales</taxon>
        <taxon>Pichiaceae</taxon>
        <taxon>Kuraishia</taxon>
    </lineage>
</organism>
<feature type="region of interest" description="Disordered" evidence="2">
    <location>
        <begin position="181"/>
        <end position="202"/>
    </location>
</feature>
<keyword evidence="1" id="KW-0863">Zinc-finger</keyword>
<keyword evidence="1" id="KW-0862">Zinc</keyword>
<dbReference type="EMBL" id="HG793127">
    <property type="protein sequence ID" value="CDK26715.1"/>
    <property type="molecule type" value="Genomic_DNA"/>
</dbReference>
<dbReference type="GO" id="GO:0061630">
    <property type="term" value="F:ubiquitin protein ligase activity"/>
    <property type="evidence" value="ECO:0007669"/>
    <property type="project" value="TreeGrafter"/>
</dbReference>
<dbReference type="CDD" id="cd16454">
    <property type="entry name" value="RING-H2_PA-TM-RING"/>
    <property type="match status" value="1"/>
</dbReference>
<dbReference type="InterPro" id="IPR051826">
    <property type="entry name" value="E3_ubiquitin-ligase_domain"/>
</dbReference>
<dbReference type="SMART" id="SM00184">
    <property type="entry name" value="RING"/>
    <property type="match status" value="1"/>
</dbReference>
<feature type="transmembrane region" description="Helical" evidence="3">
    <location>
        <begin position="34"/>
        <end position="55"/>
    </location>
</feature>